<evidence type="ECO:0000256" key="2">
    <source>
        <dbReference type="RuleBase" id="RU003457"/>
    </source>
</evidence>
<dbReference type="PANTHER" id="PTHR43212">
    <property type="entry name" value="QUERCETIN 2,3-DIOXYGENASE"/>
    <property type="match status" value="1"/>
</dbReference>
<organism evidence="5 6">
    <name type="scientific">Ponticaulis profundi</name>
    <dbReference type="NCBI Taxonomy" id="2665222"/>
    <lineage>
        <taxon>Bacteria</taxon>
        <taxon>Pseudomonadati</taxon>
        <taxon>Pseudomonadota</taxon>
        <taxon>Alphaproteobacteria</taxon>
        <taxon>Hyphomonadales</taxon>
        <taxon>Hyphomonadaceae</taxon>
        <taxon>Ponticaulis</taxon>
    </lineage>
</organism>
<dbReference type="RefSeq" id="WP_377375115.1">
    <property type="nucleotide sequence ID" value="NZ_JBHSSW010000003.1"/>
</dbReference>
<dbReference type="Pfam" id="PF17954">
    <property type="entry name" value="Pirin_C_2"/>
    <property type="match status" value="1"/>
</dbReference>
<dbReference type="CDD" id="cd02910">
    <property type="entry name" value="cupin_Yhhw_N"/>
    <property type="match status" value="1"/>
</dbReference>
<dbReference type="Gene3D" id="2.60.120.10">
    <property type="entry name" value="Jelly Rolls"/>
    <property type="match status" value="2"/>
</dbReference>
<name>A0ABW1S6U7_9PROT</name>
<evidence type="ECO:0000313" key="6">
    <source>
        <dbReference type="Proteomes" id="UP001596303"/>
    </source>
</evidence>
<dbReference type="Pfam" id="PF02678">
    <property type="entry name" value="Pirin"/>
    <property type="match status" value="1"/>
</dbReference>
<dbReference type="PANTHER" id="PTHR43212:SF3">
    <property type="entry name" value="QUERCETIN 2,3-DIOXYGENASE"/>
    <property type="match status" value="1"/>
</dbReference>
<accession>A0ABW1S6U7</accession>
<evidence type="ECO:0000256" key="1">
    <source>
        <dbReference type="ARBA" id="ARBA00008416"/>
    </source>
</evidence>
<dbReference type="PIRSF" id="PIRSF006232">
    <property type="entry name" value="Pirin"/>
    <property type="match status" value="1"/>
</dbReference>
<evidence type="ECO:0000313" key="5">
    <source>
        <dbReference type="EMBL" id="MFC6196969.1"/>
    </source>
</evidence>
<dbReference type="InterPro" id="IPR014710">
    <property type="entry name" value="RmlC-like_jellyroll"/>
</dbReference>
<dbReference type="SUPFAM" id="SSF51182">
    <property type="entry name" value="RmlC-like cupins"/>
    <property type="match status" value="1"/>
</dbReference>
<comment type="caution">
    <text evidence="5">The sequence shown here is derived from an EMBL/GenBank/DDBJ whole genome shotgun (WGS) entry which is preliminary data.</text>
</comment>
<evidence type="ECO:0000259" key="3">
    <source>
        <dbReference type="Pfam" id="PF02678"/>
    </source>
</evidence>
<evidence type="ECO:0000259" key="4">
    <source>
        <dbReference type="Pfam" id="PF17954"/>
    </source>
</evidence>
<feature type="domain" description="Quercetin 2,3-dioxygenase C-terminal cupin" evidence="4">
    <location>
        <begin position="146"/>
        <end position="229"/>
    </location>
</feature>
<dbReference type="InterPro" id="IPR003829">
    <property type="entry name" value="Pirin_N_dom"/>
</dbReference>
<dbReference type="EMBL" id="JBHSSW010000003">
    <property type="protein sequence ID" value="MFC6196969.1"/>
    <property type="molecule type" value="Genomic_DNA"/>
</dbReference>
<dbReference type="InterPro" id="IPR012093">
    <property type="entry name" value="Pirin"/>
</dbReference>
<proteinExistence type="inferred from homology"/>
<dbReference type="InterPro" id="IPR041602">
    <property type="entry name" value="Quercetinase_C"/>
</dbReference>
<keyword evidence="6" id="KW-1185">Reference proteome</keyword>
<feature type="domain" description="Pirin N-terminal" evidence="3">
    <location>
        <begin position="12"/>
        <end position="118"/>
    </location>
</feature>
<protein>
    <submittedName>
        <fullName evidence="5">Pirin family protein</fullName>
    </submittedName>
</protein>
<dbReference type="Proteomes" id="UP001596303">
    <property type="component" value="Unassembled WGS sequence"/>
</dbReference>
<dbReference type="InterPro" id="IPR011051">
    <property type="entry name" value="RmlC_Cupin_sf"/>
</dbReference>
<gene>
    <name evidence="5" type="ORF">ACFQDM_02715</name>
</gene>
<comment type="similarity">
    <text evidence="1 2">Belongs to the pirin family.</text>
</comment>
<sequence>MFDIRRFENLGRFENDWLNAHYHFSFSGYYDPERMGHGALRVWNDDTIRAGTGFPPHGHENMEIITYVRKGAISHKDSLGNQGRTEAGDVQVMSAGTGIRHAEFNLESEDTTIFQIWIMPAERGGAPSWGAKAFPKLDRANSWSVLASGGGEADALPIRQDAQVLGTTLTKGNVLDVETRAGRYGYLVLATGSVQIGEEVLNARDGVAVTGPETLKVKALEDAELVLVDTI</sequence>
<reference evidence="6" key="1">
    <citation type="journal article" date="2019" name="Int. J. Syst. Evol. Microbiol.">
        <title>The Global Catalogue of Microorganisms (GCM) 10K type strain sequencing project: providing services to taxonomists for standard genome sequencing and annotation.</title>
        <authorList>
            <consortium name="The Broad Institute Genomics Platform"/>
            <consortium name="The Broad Institute Genome Sequencing Center for Infectious Disease"/>
            <person name="Wu L."/>
            <person name="Ma J."/>
        </authorList>
    </citation>
    <scope>NUCLEOTIDE SEQUENCE [LARGE SCALE GENOMIC DNA]</scope>
    <source>
        <strain evidence="6">CGMCC-1.15741</strain>
    </source>
</reference>